<evidence type="ECO:0000256" key="2">
    <source>
        <dbReference type="ARBA" id="ARBA00022478"/>
    </source>
</evidence>
<keyword evidence="6 10" id="KW-0235">DNA replication</keyword>
<protein>
    <recommendedName>
        <fullName evidence="10">DNA primase</fullName>
        <ecNumber evidence="10">2.7.7.-</ecNumber>
    </recommendedName>
</protein>
<evidence type="ECO:0000256" key="8">
    <source>
        <dbReference type="ARBA" id="ARBA00022833"/>
    </source>
</evidence>
<evidence type="ECO:0000313" key="12">
    <source>
        <dbReference type="Proteomes" id="UP000009131"/>
    </source>
</evidence>
<dbReference type="GO" id="GO:0046872">
    <property type="term" value="F:metal ion binding"/>
    <property type="evidence" value="ECO:0007669"/>
    <property type="project" value="UniProtKB-KW"/>
</dbReference>
<dbReference type="AlphaFoldDB" id="G7DSU2"/>
<dbReference type="HOGENOM" id="CLU_028288_1_0_1"/>
<evidence type="ECO:0000256" key="4">
    <source>
        <dbReference type="ARBA" id="ARBA00022679"/>
    </source>
</evidence>
<evidence type="ECO:0000256" key="1">
    <source>
        <dbReference type="ARBA" id="ARBA00009762"/>
    </source>
</evidence>
<dbReference type="Gene3D" id="3.90.920.10">
    <property type="entry name" value="DNA primase, PRIM domain"/>
    <property type="match status" value="1"/>
</dbReference>
<dbReference type="OMA" id="NVTRGFN"/>
<dbReference type="NCBIfam" id="TIGR00335">
    <property type="entry name" value="primase_sml"/>
    <property type="match status" value="1"/>
</dbReference>
<dbReference type="OrthoDB" id="19606at2759"/>
<dbReference type="EMBL" id="BABT02000011">
    <property type="protein sequence ID" value="GAA93652.1"/>
    <property type="molecule type" value="Genomic_DNA"/>
</dbReference>
<dbReference type="InterPro" id="IPR014052">
    <property type="entry name" value="DNA_primase_ssu_euk/arc"/>
</dbReference>
<comment type="caution">
    <text evidence="11">The sequence shown here is derived from an EMBL/GenBank/DDBJ whole genome shotgun (WGS) entry which is preliminary data.</text>
</comment>
<dbReference type="InterPro" id="IPR002755">
    <property type="entry name" value="DNA_primase_S"/>
</dbReference>
<accession>G7DSU2</accession>
<dbReference type="Pfam" id="PF01896">
    <property type="entry name" value="DNA_primase_S"/>
    <property type="match status" value="1"/>
</dbReference>
<evidence type="ECO:0000256" key="5">
    <source>
        <dbReference type="ARBA" id="ARBA00022695"/>
    </source>
</evidence>
<name>G7DSU2_MIXOS</name>
<keyword evidence="7" id="KW-0479">Metal-binding</keyword>
<dbReference type="CDD" id="cd04860">
    <property type="entry name" value="AE_Prim_S"/>
    <property type="match status" value="1"/>
</dbReference>
<evidence type="ECO:0000256" key="6">
    <source>
        <dbReference type="ARBA" id="ARBA00022705"/>
    </source>
</evidence>
<evidence type="ECO:0000256" key="3">
    <source>
        <dbReference type="ARBA" id="ARBA00022515"/>
    </source>
</evidence>
<dbReference type="GO" id="GO:0006269">
    <property type="term" value="P:DNA replication, synthesis of primer"/>
    <property type="evidence" value="ECO:0007669"/>
    <property type="project" value="UniProtKB-KW"/>
</dbReference>
<sequence>MLGQAETLPTIADDFGGLCVYRERSLSRVLGLHDKPRRRTVNNLWRSPAPCSDPARRQALTLRHLFCARSWRNLSRDAKQADAPCRAVALQVMVEMKSDTLDVKVDALFDDDEATKHEGLDDALLVGAAARWDAVDYDDVSNPSVMKLFYARLFPFRQLFRWLNGSEKPNSNWTHRELAFTLANDVYLRYQSFTNDADLRKEILRLNPSRFEIGPIYTSRPRDRRTVNKAAFKPVRRELVMDIDMDEYDAIRTCCTGKKICKRCWGFIAMAAKVLDTALREDFGFEHLLWVYSGRRGIHCWISDPAACSLNDDQRRAIVNYLEVIKGGGGQDKKVNLHRPLHPSLKRAYEQLKPYFNDVILKDQDAFDTDERWEALLRIVPDDVANRCRAEWTGKNISSSLKWRDLLSSVGKYKTKGKESAKDIVEDVILQYTYPRLDAEVSKHLNHLLKSPFVVHPGTGRVCVPILPKDIDDFDPEAVPTVGQLLRELEQADARGNAGSNDWESTSLAPYVRLYKAHIDSFPGFQPSSKSVKAESTEF</sequence>
<reference evidence="11 12" key="2">
    <citation type="journal article" date="2012" name="Open Biol.">
        <title>Characteristics of nucleosomes and linker DNA regions on the genome of the basidiomycete Mixia osmundae revealed by mono- and dinucleosome mapping.</title>
        <authorList>
            <person name="Nishida H."/>
            <person name="Kondo S."/>
            <person name="Matsumoto T."/>
            <person name="Suzuki Y."/>
            <person name="Yoshikawa H."/>
            <person name="Taylor T.D."/>
            <person name="Sugiyama J."/>
        </authorList>
    </citation>
    <scope>NUCLEOTIDE SEQUENCE [LARGE SCALE GENOMIC DNA]</scope>
    <source>
        <strain evidence="12">CBS 9802 / IAM 14324 / JCM 22182 / KY 12970</strain>
    </source>
</reference>
<dbReference type="GO" id="GO:0003899">
    <property type="term" value="F:DNA-directed RNA polymerase activity"/>
    <property type="evidence" value="ECO:0007669"/>
    <property type="project" value="InterPro"/>
</dbReference>
<comment type="similarity">
    <text evidence="1 10">Belongs to the eukaryotic-type primase small subunit family.</text>
</comment>
<keyword evidence="3 10" id="KW-0639">Primosome</keyword>
<gene>
    <name evidence="11" type="primary">Mo00297</name>
    <name evidence="11" type="ORF">E5Q_00297</name>
</gene>
<keyword evidence="2 10" id="KW-0240">DNA-directed RNA polymerase</keyword>
<dbReference type="InParanoid" id="G7DSU2"/>
<evidence type="ECO:0000256" key="7">
    <source>
        <dbReference type="ARBA" id="ARBA00022723"/>
    </source>
</evidence>
<keyword evidence="5" id="KW-0548">Nucleotidyltransferase</keyword>
<dbReference type="PANTHER" id="PTHR10536">
    <property type="entry name" value="DNA PRIMASE SMALL SUBUNIT"/>
    <property type="match status" value="1"/>
</dbReference>
<keyword evidence="12" id="KW-1185">Reference proteome</keyword>
<dbReference type="Proteomes" id="UP000009131">
    <property type="component" value="Unassembled WGS sequence"/>
</dbReference>
<dbReference type="GO" id="GO:0005658">
    <property type="term" value="C:alpha DNA polymerase:primase complex"/>
    <property type="evidence" value="ECO:0007669"/>
    <property type="project" value="UniProtKB-ARBA"/>
</dbReference>
<dbReference type="FunFam" id="3.90.920.10:FF:000003">
    <property type="entry name" value="DNA primase"/>
    <property type="match status" value="1"/>
</dbReference>
<keyword evidence="9" id="KW-0804">Transcription</keyword>
<proteinExistence type="inferred from homology"/>
<organism evidence="11 12">
    <name type="scientific">Mixia osmundae (strain CBS 9802 / IAM 14324 / JCM 22182 / KY 12970)</name>
    <dbReference type="NCBI Taxonomy" id="764103"/>
    <lineage>
        <taxon>Eukaryota</taxon>
        <taxon>Fungi</taxon>
        <taxon>Dikarya</taxon>
        <taxon>Basidiomycota</taxon>
        <taxon>Pucciniomycotina</taxon>
        <taxon>Mixiomycetes</taxon>
        <taxon>Mixiales</taxon>
        <taxon>Mixiaceae</taxon>
        <taxon>Mixia</taxon>
    </lineage>
</organism>
<dbReference type="EC" id="2.7.7.-" evidence="10"/>
<evidence type="ECO:0000313" key="11">
    <source>
        <dbReference type="EMBL" id="GAA93652.1"/>
    </source>
</evidence>
<dbReference type="eggNOG" id="KOG2851">
    <property type="taxonomic scope" value="Eukaryota"/>
</dbReference>
<evidence type="ECO:0000256" key="9">
    <source>
        <dbReference type="ARBA" id="ARBA00023163"/>
    </source>
</evidence>
<keyword evidence="4 10" id="KW-0808">Transferase</keyword>
<reference evidence="11 12" key="1">
    <citation type="journal article" date="2011" name="J. Gen. Appl. Microbiol.">
        <title>Draft genome sequencing of the enigmatic basidiomycete Mixia osmundae.</title>
        <authorList>
            <person name="Nishida H."/>
            <person name="Nagatsuka Y."/>
            <person name="Sugiyama J."/>
        </authorList>
    </citation>
    <scope>NUCLEOTIDE SEQUENCE [LARGE SCALE GENOMIC DNA]</scope>
    <source>
        <strain evidence="12">CBS 9802 / IAM 14324 / JCM 22182 / KY 12970</strain>
    </source>
</reference>
<dbReference type="STRING" id="764103.G7DSU2"/>
<evidence type="ECO:0000256" key="10">
    <source>
        <dbReference type="RuleBase" id="RU003514"/>
    </source>
</evidence>
<dbReference type="FunCoup" id="G7DSU2">
    <property type="interactions" value="86"/>
</dbReference>
<dbReference type="SUPFAM" id="SSF56747">
    <property type="entry name" value="Prim-pol domain"/>
    <property type="match status" value="1"/>
</dbReference>
<keyword evidence="8" id="KW-0862">Zinc</keyword>
<dbReference type="RefSeq" id="XP_014565677.1">
    <property type="nucleotide sequence ID" value="XM_014710191.1"/>
</dbReference>